<keyword evidence="7 15" id="KW-0067">ATP-binding</keyword>
<reference evidence="19" key="1">
    <citation type="submission" date="2019-05" db="EMBL/GenBank/DDBJ databases">
        <title>Complete genome sequencing of Dialister sp. strain 5BBH33.</title>
        <authorList>
            <person name="Sakamoto M."/>
            <person name="Murakami T."/>
            <person name="Mori H."/>
        </authorList>
    </citation>
    <scope>NUCLEOTIDE SEQUENCE [LARGE SCALE GENOMIC DNA]</scope>
    <source>
        <strain evidence="19">5BBH33</strain>
    </source>
</reference>
<dbReference type="Gene3D" id="2.40.50.140">
    <property type="entry name" value="Nucleic acid-binding proteins"/>
    <property type="match status" value="1"/>
</dbReference>
<evidence type="ECO:0000259" key="16">
    <source>
        <dbReference type="PROSITE" id="PS51192"/>
    </source>
</evidence>
<keyword evidence="9 15" id="KW-0233">DNA recombination</keyword>
<dbReference type="PANTHER" id="PTHR47964:SF1">
    <property type="entry name" value="ATP-DEPENDENT DNA HELICASE HOMOLOG RECG, CHLOROPLASTIC"/>
    <property type="match status" value="1"/>
</dbReference>
<keyword evidence="11" id="KW-0413">Isomerase</keyword>
<dbReference type="NCBIfam" id="NF008168">
    <property type="entry name" value="PRK10917.2-2"/>
    <property type="match status" value="1"/>
</dbReference>
<dbReference type="SUPFAM" id="SSF52540">
    <property type="entry name" value="P-loop containing nucleoside triphosphate hydrolases"/>
    <property type="match status" value="2"/>
</dbReference>
<dbReference type="InterPro" id="IPR033454">
    <property type="entry name" value="RecG_wedge"/>
</dbReference>
<keyword evidence="10 15" id="KW-0234">DNA repair</keyword>
<keyword evidence="19" id="KW-1185">Reference proteome</keyword>
<name>A0A8D5A329_9FIRM</name>
<dbReference type="InterPro" id="IPR011545">
    <property type="entry name" value="DEAD/DEAH_box_helicase_dom"/>
</dbReference>
<dbReference type="Pfam" id="PF00271">
    <property type="entry name" value="Helicase_C"/>
    <property type="match status" value="1"/>
</dbReference>
<feature type="domain" description="Helicase C-terminal" evidence="17">
    <location>
        <begin position="453"/>
        <end position="618"/>
    </location>
</feature>
<comment type="catalytic activity">
    <reaction evidence="14 15">
        <text>ATP + H2O = ADP + phosphate + H(+)</text>
        <dbReference type="Rhea" id="RHEA:13065"/>
        <dbReference type="ChEBI" id="CHEBI:15377"/>
        <dbReference type="ChEBI" id="CHEBI:15378"/>
        <dbReference type="ChEBI" id="CHEBI:30616"/>
        <dbReference type="ChEBI" id="CHEBI:43474"/>
        <dbReference type="ChEBI" id="CHEBI:456216"/>
        <dbReference type="EC" id="5.6.2.4"/>
    </reaction>
</comment>
<dbReference type="SMART" id="SM00490">
    <property type="entry name" value="HELICc"/>
    <property type="match status" value="2"/>
</dbReference>
<dbReference type="NCBIfam" id="NF008165">
    <property type="entry name" value="PRK10917.1-3"/>
    <property type="match status" value="1"/>
</dbReference>
<dbReference type="InterPro" id="IPR045562">
    <property type="entry name" value="RecG_dom3_C"/>
</dbReference>
<evidence type="ECO:0000256" key="5">
    <source>
        <dbReference type="ARBA" id="ARBA00022801"/>
    </source>
</evidence>
<dbReference type="Gene3D" id="1.10.150.20">
    <property type="entry name" value="5' to 3' exonuclease, C-terminal subdomain"/>
    <property type="match status" value="1"/>
</dbReference>
<dbReference type="EMBL" id="AP019697">
    <property type="protein sequence ID" value="BBK25446.1"/>
    <property type="molecule type" value="Genomic_DNA"/>
</dbReference>
<comment type="similarity">
    <text evidence="1 15">Belongs to the helicase family. RecG subfamily.</text>
</comment>
<dbReference type="CDD" id="cd04488">
    <property type="entry name" value="RecG_wedge_OBF"/>
    <property type="match status" value="1"/>
</dbReference>
<comment type="catalytic activity">
    <reaction evidence="12 15">
        <text>Couples ATP hydrolysis with the unwinding of duplex DNA by translocating in the 3'-5' direction.</text>
        <dbReference type="EC" id="5.6.2.4"/>
    </reaction>
</comment>
<dbReference type="PROSITE" id="PS51194">
    <property type="entry name" value="HELICASE_CTER"/>
    <property type="match status" value="1"/>
</dbReference>
<keyword evidence="8" id="KW-0238">DNA-binding</keyword>
<proteinExistence type="inferred from homology"/>
<evidence type="ECO:0000256" key="9">
    <source>
        <dbReference type="ARBA" id="ARBA00023172"/>
    </source>
</evidence>
<gene>
    <name evidence="18" type="primary">recG</name>
    <name evidence="18" type="ORF">Dia5BBH33_13810</name>
</gene>
<dbReference type="AlphaFoldDB" id="A0A8D5A329"/>
<dbReference type="GO" id="GO:0006310">
    <property type="term" value="P:DNA recombination"/>
    <property type="evidence" value="ECO:0007669"/>
    <property type="project" value="UniProtKB-UniRule"/>
</dbReference>
<dbReference type="PROSITE" id="PS51192">
    <property type="entry name" value="HELICASE_ATP_BIND_1"/>
    <property type="match status" value="1"/>
</dbReference>
<dbReference type="Pfam" id="PF17191">
    <property type="entry name" value="RecG_wedge"/>
    <property type="match status" value="1"/>
</dbReference>
<dbReference type="GO" id="GO:0043138">
    <property type="term" value="F:3'-5' DNA helicase activity"/>
    <property type="evidence" value="ECO:0007669"/>
    <property type="project" value="UniProtKB-EC"/>
</dbReference>
<dbReference type="OrthoDB" id="9804325at2"/>
<dbReference type="Gene3D" id="3.40.50.300">
    <property type="entry name" value="P-loop containing nucleotide triphosphate hydrolases"/>
    <property type="match status" value="2"/>
</dbReference>
<organism evidence="18 19">
    <name type="scientific">Dialister hominis</name>
    <dbReference type="NCBI Taxonomy" id="2582419"/>
    <lineage>
        <taxon>Bacteria</taxon>
        <taxon>Bacillati</taxon>
        <taxon>Bacillota</taxon>
        <taxon>Negativicutes</taxon>
        <taxon>Veillonellales</taxon>
        <taxon>Veillonellaceae</taxon>
        <taxon>Dialister</taxon>
    </lineage>
</organism>
<dbReference type="GO" id="GO:0005524">
    <property type="term" value="F:ATP binding"/>
    <property type="evidence" value="ECO:0007669"/>
    <property type="project" value="UniProtKB-KW"/>
</dbReference>
<evidence type="ECO:0000313" key="18">
    <source>
        <dbReference type="EMBL" id="BBK25446.1"/>
    </source>
</evidence>
<dbReference type="InterPro" id="IPR001650">
    <property type="entry name" value="Helicase_C-like"/>
</dbReference>
<keyword evidence="5 15" id="KW-0378">Hydrolase</keyword>
<dbReference type="GO" id="GO:0006281">
    <property type="term" value="P:DNA repair"/>
    <property type="evidence" value="ECO:0007669"/>
    <property type="project" value="UniProtKB-UniRule"/>
</dbReference>
<evidence type="ECO:0000256" key="2">
    <source>
        <dbReference type="ARBA" id="ARBA00017846"/>
    </source>
</evidence>
<dbReference type="Pfam" id="PF00270">
    <property type="entry name" value="DEAD"/>
    <property type="match status" value="1"/>
</dbReference>
<evidence type="ECO:0000256" key="1">
    <source>
        <dbReference type="ARBA" id="ARBA00007504"/>
    </source>
</evidence>
<dbReference type="Pfam" id="PF19833">
    <property type="entry name" value="RecG_dom3_C"/>
    <property type="match status" value="1"/>
</dbReference>
<keyword evidence="3 15" id="KW-0547">Nucleotide-binding</keyword>
<dbReference type="Proteomes" id="UP000320585">
    <property type="component" value="Chromosome"/>
</dbReference>
<dbReference type="InterPro" id="IPR014001">
    <property type="entry name" value="Helicase_ATP-bd"/>
</dbReference>
<dbReference type="InterPro" id="IPR004609">
    <property type="entry name" value="ATP-dep_DNA_helicase_RecG"/>
</dbReference>
<evidence type="ECO:0000256" key="6">
    <source>
        <dbReference type="ARBA" id="ARBA00022806"/>
    </source>
</evidence>
<dbReference type="GeneID" id="92716612"/>
<dbReference type="GO" id="GO:0003677">
    <property type="term" value="F:DNA binding"/>
    <property type="evidence" value="ECO:0007669"/>
    <property type="project" value="UniProtKB-KW"/>
</dbReference>
<evidence type="ECO:0000256" key="12">
    <source>
        <dbReference type="ARBA" id="ARBA00034617"/>
    </source>
</evidence>
<protein>
    <recommendedName>
        <fullName evidence="2 15">ATP-dependent DNA helicase RecG</fullName>
        <ecNumber evidence="13 15">5.6.2.4</ecNumber>
    </recommendedName>
</protein>
<evidence type="ECO:0000256" key="11">
    <source>
        <dbReference type="ARBA" id="ARBA00023235"/>
    </source>
</evidence>
<evidence type="ECO:0000256" key="15">
    <source>
        <dbReference type="RuleBase" id="RU363016"/>
    </source>
</evidence>
<dbReference type="PANTHER" id="PTHR47964">
    <property type="entry name" value="ATP-DEPENDENT DNA HELICASE HOMOLOG RECG, CHLOROPLASTIC"/>
    <property type="match status" value="1"/>
</dbReference>
<evidence type="ECO:0000256" key="3">
    <source>
        <dbReference type="ARBA" id="ARBA00022741"/>
    </source>
</evidence>
<dbReference type="InterPro" id="IPR012340">
    <property type="entry name" value="NA-bd_OB-fold"/>
</dbReference>
<dbReference type="NCBIfam" id="TIGR00643">
    <property type="entry name" value="recG"/>
    <property type="match status" value="1"/>
</dbReference>
<evidence type="ECO:0000313" key="19">
    <source>
        <dbReference type="Proteomes" id="UP000320585"/>
    </source>
</evidence>
<dbReference type="EC" id="5.6.2.4" evidence="13 15"/>
<evidence type="ECO:0000256" key="8">
    <source>
        <dbReference type="ARBA" id="ARBA00023125"/>
    </source>
</evidence>
<dbReference type="KEGG" id="dho:Dia5BBH33_13810"/>
<accession>A0A8D5A329</accession>
<dbReference type="GO" id="GO:0016787">
    <property type="term" value="F:hydrolase activity"/>
    <property type="evidence" value="ECO:0007669"/>
    <property type="project" value="UniProtKB-KW"/>
</dbReference>
<evidence type="ECO:0000256" key="13">
    <source>
        <dbReference type="ARBA" id="ARBA00034808"/>
    </source>
</evidence>
<evidence type="ECO:0000256" key="10">
    <source>
        <dbReference type="ARBA" id="ARBA00023204"/>
    </source>
</evidence>
<feature type="domain" description="Helicase ATP-binding" evidence="16">
    <location>
        <begin position="273"/>
        <end position="434"/>
    </location>
</feature>
<comment type="function">
    <text evidence="15">Plays a critical role in recombination and DNA repair. Helps process Holliday junction intermediates to mature products by catalyzing branch migration. Has replication fork regression activity, unwinds stalled or blocked replication forks to make a HJ that can be resolved. Has a DNA unwinding activity characteristic of a DNA helicase with 3'-5' polarity.</text>
</comment>
<dbReference type="RefSeq" id="WP_143332633.1">
    <property type="nucleotide sequence ID" value="NZ_AP019697.1"/>
</dbReference>
<dbReference type="SUPFAM" id="SSF50249">
    <property type="entry name" value="Nucleic acid-binding proteins"/>
    <property type="match status" value="1"/>
</dbReference>
<evidence type="ECO:0000259" key="17">
    <source>
        <dbReference type="PROSITE" id="PS51194"/>
    </source>
</evidence>
<keyword evidence="4 15" id="KW-0227">DNA damage</keyword>
<keyword evidence="6 15" id="KW-0347">Helicase</keyword>
<evidence type="ECO:0000256" key="4">
    <source>
        <dbReference type="ARBA" id="ARBA00022763"/>
    </source>
</evidence>
<dbReference type="InterPro" id="IPR027417">
    <property type="entry name" value="P-loop_NTPase"/>
</dbReference>
<evidence type="ECO:0000256" key="14">
    <source>
        <dbReference type="ARBA" id="ARBA00048988"/>
    </source>
</evidence>
<dbReference type="SMART" id="SM00487">
    <property type="entry name" value="DEXDc"/>
    <property type="match status" value="1"/>
</dbReference>
<evidence type="ECO:0000256" key="7">
    <source>
        <dbReference type="ARBA" id="ARBA00022840"/>
    </source>
</evidence>
<sequence length="682" mass="77050">MKLSDSVKYVKGVGPKMAERLEHLGIRTVEDLISFYPRRYQDWTQITKMEDLVSGEESVIYGRILDVKEIHPRRGLSILNVTMTDGTGAVTLTYFNQPWKKDEFSRGLNVLAYGRAEYGYGKIQMGNAETEAVTPEELPSFQKLVPIYPLTEGIKINRMRQMIQEALDRVEDLDENLPLETVRKEHLMERAEAIRVMHNPENETMRQAARKRMAFEELFFMQAGLLLLKRKREKGASSVKCAPSGKLVRAVLKNFPFELTDGQKLAFRDIEDDMEGLVPMQRLVQGDVGSGKTAVAALALAKIVENGYQGALMVPTEVLAGQHYETFQQFYKGLPIRVAYLSGQTKTSERNEILEKLAKGEIDVLIGTHALIEKDVIFAHLGLVIMDEQHRFGVKQRKALESKGESPHILVMTATPIPRTMALSVYGDLDVSAIRGMPPGRHPVKTYAIDGSYLKRVFNFMRKEMQAGHQIYVVCPLVEKSEKQDLASAVAVYEELRDKVFPDFKVGLVHGRMKGAEKDQVMNDFKDGKIKLLAATSVIEVGINVPNATIMFVYGADRFGLSQLHQLRGRVGRGSSQSYCILYTDNRNEVTQLRMRLMCEISDGFLLSEKDLLLRGSGEFFGYHQHGMPDLKAADIIRDLPLLEEARREAAKAVDKGMDFTEELRHRFGGAFFKKMEEAEKE</sequence>
<dbReference type="InterPro" id="IPR047112">
    <property type="entry name" value="RecG/Mfd"/>
</dbReference>
<dbReference type="CDD" id="cd17992">
    <property type="entry name" value="DEXHc_RecG"/>
    <property type="match status" value="1"/>
</dbReference>